<evidence type="ECO:0000313" key="2">
    <source>
        <dbReference type="EMBL" id="GKV50275.1"/>
    </source>
</evidence>
<dbReference type="PANTHER" id="PTHR34115:SF13">
    <property type="entry name" value="RPB1A"/>
    <property type="match status" value="1"/>
</dbReference>
<proteinExistence type="predicted"/>
<keyword evidence="1" id="KW-0812">Transmembrane</keyword>
<protein>
    <submittedName>
        <fullName evidence="2">Uncharacterized protein</fullName>
    </submittedName>
</protein>
<name>A0AAV5MK43_9ROSI</name>
<keyword evidence="3" id="KW-1185">Reference proteome</keyword>
<feature type="transmembrane region" description="Helical" evidence="1">
    <location>
        <begin position="45"/>
        <end position="64"/>
    </location>
</feature>
<dbReference type="InterPro" id="IPR053258">
    <property type="entry name" value="Ca-permeable_cation_channel"/>
</dbReference>
<sequence>MPPTLSPVQRLAPDHSPLNNLGLQHSGGFQTRIGFQVWTRLTRKLLGLLGTLLSILVALLQIRFQSTTASPFVTHRLHFAAFFTGIVIFTVLLVIGFKLEAENSNGPATIVSTIYLYIGYLSLIPLLLIIEPYVGWTLLILWFFFVKWAWDWESFKEICDLIVSAVEPATNSLKTLFNGSRNQNEEANMSTNV</sequence>
<reference evidence="2 3" key="1">
    <citation type="journal article" date="2021" name="Commun. Biol.">
        <title>The genome of Shorea leprosula (Dipterocarpaceae) highlights the ecological relevance of drought in aseasonal tropical rainforests.</title>
        <authorList>
            <person name="Ng K.K.S."/>
            <person name="Kobayashi M.J."/>
            <person name="Fawcett J.A."/>
            <person name="Hatakeyama M."/>
            <person name="Paape T."/>
            <person name="Ng C.H."/>
            <person name="Ang C.C."/>
            <person name="Tnah L.H."/>
            <person name="Lee C.T."/>
            <person name="Nishiyama T."/>
            <person name="Sese J."/>
            <person name="O'Brien M.J."/>
            <person name="Copetti D."/>
            <person name="Mohd Noor M.I."/>
            <person name="Ong R.C."/>
            <person name="Putra M."/>
            <person name="Sireger I.Z."/>
            <person name="Indrioko S."/>
            <person name="Kosugi Y."/>
            <person name="Izuno A."/>
            <person name="Isagi Y."/>
            <person name="Lee S.L."/>
            <person name="Shimizu K.K."/>
        </authorList>
    </citation>
    <scope>NUCLEOTIDE SEQUENCE [LARGE SCALE GENOMIC DNA]</scope>
    <source>
        <strain evidence="2">214</strain>
    </source>
</reference>
<comment type="caution">
    <text evidence="2">The sequence shown here is derived from an EMBL/GenBank/DDBJ whole genome shotgun (WGS) entry which is preliminary data.</text>
</comment>
<dbReference type="Proteomes" id="UP001054252">
    <property type="component" value="Unassembled WGS sequence"/>
</dbReference>
<evidence type="ECO:0000313" key="3">
    <source>
        <dbReference type="Proteomes" id="UP001054252"/>
    </source>
</evidence>
<keyword evidence="1" id="KW-0472">Membrane</keyword>
<dbReference type="PANTHER" id="PTHR34115">
    <property type="entry name" value="PROTEIN, PUTATIVE-RELATED"/>
    <property type="match status" value="1"/>
</dbReference>
<feature type="transmembrane region" description="Helical" evidence="1">
    <location>
        <begin position="76"/>
        <end position="97"/>
    </location>
</feature>
<dbReference type="EMBL" id="BPVZ01000354">
    <property type="protein sequence ID" value="GKV50275.1"/>
    <property type="molecule type" value="Genomic_DNA"/>
</dbReference>
<accession>A0AAV5MK43</accession>
<evidence type="ECO:0000256" key="1">
    <source>
        <dbReference type="SAM" id="Phobius"/>
    </source>
</evidence>
<feature type="transmembrane region" description="Helical" evidence="1">
    <location>
        <begin position="109"/>
        <end position="127"/>
    </location>
</feature>
<dbReference type="AlphaFoldDB" id="A0AAV5MK43"/>
<keyword evidence="1" id="KW-1133">Transmembrane helix</keyword>
<organism evidence="2 3">
    <name type="scientific">Rubroshorea leprosula</name>
    <dbReference type="NCBI Taxonomy" id="152421"/>
    <lineage>
        <taxon>Eukaryota</taxon>
        <taxon>Viridiplantae</taxon>
        <taxon>Streptophyta</taxon>
        <taxon>Embryophyta</taxon>
        <taxon>Tracheophyta</taxon>
        <taxon>Spermatophyta</taxon>
        <taxon>Magnoliopsida</taxon>
        <taxon>eudicotyledons</taxon>
        <taxon>Gunneridae</taxon>
        <taxon>Pentapetalae</taxon>
        <taxon>rosids</taxon>
        <taxon>malvids</taxon>
        <taxon>Malvales</taxon>
        <taxon>Dipterocarpaceae</taxon>
        <taxon>Rubroshorea</taxon>
    </lineage>
</organism>
<gene>
    <name evidence="2" type="ORF">SLEP1_g56988</name>
</gene>